<evidence type="ECO:0000256" key="3">
    <source>
        <dbReference type="SAM" id="Phobius"/>
    </source>
</evidence>
<feature type="transmembrane region" description="Helical" evidence="3">
    <location>
        <begin position="1581"/>
        <end position="1598"/>
    </location>
</feature>
<keyword evidence="7" id="KW-1185">Reference proteome</keyword>
<accession>A0A0L0D9Z7</accession>
<evidence type="ECO:0000259" key="4">
    <source>
        <dbReference type="PROSITE" id="PS50892"/>
    </source>
</evidence>
<feature type="transmembrane region" description="Helical" evidence="3">
    <location>
        <begin position="1801"/>
        <end position="1834"/>
    </location>
</feature>
<name>A0A0L0D9Z7_THETB</name>
<feature type="transmembrane region" description="Helical" evidence="3">
    <location>
        <begin position="1854"/>
        <end position="1882"/>
    </location>
</feature>
<dbReference type="InterPro" id="IPR013694">
    <property type="entry name" value="VIT"/>
</dbReference>
<dbReference type="PROSITE" id="PS50892">
    <property type="entry name" value="V_SNARE"/>
    <property type="match status" value="1"/>
</dbReference>
<feature type="domain" description="V-SNARE coiled-coil homology" evidence="4">
    <location>
        <begin position="1428"/>
        <end position="1488"/>
    </location>
</feature>
<reference evidence="6 7" key="1">
    <citation type="submission" date="2010-05" db="EMBL/GenBank/DDBJ databases">
        <title>The Genome Sequence of Thecamonas trahens ATCC 50062.</title>
        <authorList>
            <consortium name="The Broad Institute Genome Sequencing Platform"/>
            <person name="Russ C."/>
            <person name="Cuomo C."/>
            <person name="Shea T."/>
            <person name="Young S.K."/>
            <person name="Zeng Q."/>
            <person name="Koehrsen M."/>
            <person name="Haas B."/>
            <person name="Borodovsky M."/>
            <person name="Guigo R."/>
            <person name="Alvarado L."/>
            <person name="Berlin A."/>
            <person name="Bochicchio J."/>
            <person name="Borenstein D."/>
            <person name="Chapman S."/>
            <person name="Chen Z."/>
            <person name="Freedman E."/>
            <person name="Gellesch M."/>
            <person name="Goldberg J."/>
            <person name="Griggs A."/>
            <person name="Gujja S."/>
            <person name="Heilman E."/>
            <person name="Heiman D."/>
            <person name="Hepburn T."/>
            <person name="Howarth C."/>
            <person name="Jen D."/>
            <person name="Larson L."/>
            <person name="Mehta T."/>
            <person name="Park D."/>
            <person name="Pearson M."/>
            <person name="Roberts A."/>
            <person name="Saif S."/>
            <person name="Shenoy N."/>
            <person name="Sisk P."/>
            <person name="Stolte C."/>
            <person name="Sykes S."/>
            <person name="Thomson T."/>
            <person name="Walk T."/>
            <person name="White J."/>
            <person name="Yandava C."/>
            <person name="Burger G."/>
            <person name="Gray M.W."/>
            <person name="Holland P.W.H."/>
            <person name="King N."/>
            <person name="Lang F.B.F."/>
            <person name="Roger A.J."/>
            <person name="Ruiz-Trillo I."/>
            <person name="Lander E."/>
            <person name="Nusbaum C."/>
        </authorList>
    </citation>
    <scope>NUCLEOTIDE SEQUENCE [LARGE SCALE GENOMIC DNA]</scope>
    <source>
        <strain evidence="6 7">ATCC 50062</strain>
    </source>
</reference>
<dbReference type="InterPro" id="IPR042855">
    <property type="entry name" value="V_SNARE_CC"/>
</dbReference>
<feature type="compositionally biased region" description="Low complexity" evidence="2">
    <location>
        <begin position="1390"/>
        <end position="1405"/>
    </location>
</feature>
<dbReference type="EMBL" id="GL349452">
    <property type="protein sequence ID" value="KNC48916.1"/>
    <property type="molecule type" value="Genomic_DNA"/>
</dbReference>
<evidence type="ECO:0000256" key="1">
    <source>
        <dbReference type="PROSITE-ProRule" id="PRU00290"/>
    </source>
</evidence>
<dbReference type="Proteomes" id="UP000054408">
    <property type="component" value="Unassembled WGS sequence"/>
</dbReference>
<dbReference type="Pfam" id="PF00957">
    <property type="entry name" value="Synaptobrevin"/>
    <property type="match status" value="1"/>
</dbReference>
<evidence type="ECO:0000313" key="6">
    <source>
        <dbReference type="EMBL" id="KNC48916.1"/>
    </source>
</evidence>
<dbReference type="SMART" id="SM00609">
    <property type="entry name" value="VIT"/>
    <property type="match status" value="1"/>
</dbReference>
<dbReference type="SUPFAM" id="SSF58038">
    <property type="entry name" value="SNARE fusion complex"/>
    <property type="match status" value="1"/>
</dbReference>
<feature type="transmembrane region" description="Helical" evidence="3">
    <location>
        <begin position="1647"/>
        <end position="1665"/>
    </location>
</feature>
<dbReference type="CDD" id="cd15843">
    <property type="entry name" value="R-SNARE"/>
    <property type="match status" value="1"/>
</dbReference>
<dbReference type="STRING" id="461836.A0A0L0D9Z7"/>
<proteinExistence type="predicted"/>
<dbReference type="GeneID" id="25564195"/>
<feature type="region of interest" description="Disordered" evidence="2">
    <location>
        <begin position="1309"/>
        <end position="1430"/>
    </location>
</feature>
<feature type="transmembrane region" description="Helical" evidence="3">
    <location>
        <begin position="1705"/>
        <end position="1727"/>
    </location>
</feature>
<sequence length="1967" mass="205092">MANTLPAVAVEVVEDAEAGLAVVVSAAPLAAVTAAVVEAEVLARQPVEAVHPCASPADARAVFAKVCADVFAEGMVPCLDPVSPLLGSSRLAARPASRAALRRAGYHGLDAALYPSLVTDVEYTLPSLRELGYSKLGAISSALARLASAPSADIQDLASEYTAAWDGRAVMAHVVPGDVFAGSMLARDAFVASQELLLEAYATADAVLPRGVDSNAPPRGFPVQLHLEPLTSRRAVELVAAAGWETWLPSTADDDADEFFGDSAPPHQLASTACTRARQTIQTAAESYGDSATASLSLNRRFIPEYPDLRSTASESADTPLWVVPRAVFCEAQSAGDLNTTRIYVPLNELQIFSLVGGNARAAHSRAALEAALGPGSVPALGDGLYGFGSAAAALQAALRSSQPWAAPSLVSRLPQLPIKGTSRWIAVFSLSASRVAQVAQPGEYAHLGVAAVHAVASSASSLVATAFQDEFWAVFDESALSLAAVVAVQVATAVDCGLAVGSGIGSHPDVVKAIRAAQHASVHPHATSWTQAQIDGSVGPPPLELVSATSPLRPISASHVVGIPWQLPSAPPTSCAGVVTTSGVSLVCAGASLSGTVVDMVGSFELLLHYTNTTRRALTSAFVFPLAAAGSAAVVGFQAQIGDRLLVSSVKRKGAARAAHTAAQAAGQASMLLQADDDAQAAREFRMELGAVAPSTSVFVRIEWVQELEQTSDAVRLTLPSSLFPTTRAPPRLLLAFESQYPIRDVSASPHFAVAKQTASKLVVASPPDAGSWADGDLWVTVSCEQAHAPRMWVEELDDSSRHRAALLAFYPRFDDDDWVADETRAGAVAHAHFVLALDASLGDKIEPAVLLMLEALQAEAVTSGKAALVELVMAGAEGRCPAWITPQPLALGPNTVQQLVHAASSSLVPLARAQAPGSKPVALAPVLAGVVALGSPRALAPGVPTTVVWISNGHARDVVAALAVLATPQASRLRVLGVGFDVAPGRSGSVLAPALAGGGAGEVLDTATSSLWRTQLARQARRGFARSLRNVAVEWHQTTETAGDNAIGLLQSPRVMGAIFEGEPVVVYGFVDYCIRASLRGQTPDGDAFHEVVYTQPLSFTRGRTVHALAAAALISDWEHGLLDVDPGVHQRLTAALVRPLENLALRFGLVSPFTALVATQESSLAWGSPVLDLEAWHATAASYQDPLPYLEWHSLRGNEREAERGLGGAQVSAAETGGMLYMAESSGSNGRQRLDLATLSSALAASTDDGDSVEVNELMLTDADISVLDGLIAQTEANAPELRSLDVFCVRDERNERRRALQREQLASHAVADAPMSAPVSGLASGPVAQPRNAGQVAPRKEEKKKKRPGKRASRSSVSAAPQAPRGGYAIVDEEGGEAAPEEDDMASAAGSASFGGQTRPQLAPPQPARRRRRRMRRDNNQNSSIFQAEADVARVQDAMLSNIDNLLDRGESIDVLMERSEQLVESSQVFLMRASRMQRPLLPAVALGLVLGLALYCLVRALVLAFVPVQLIECVPSSVTLLVEWLDWATLVGPTSSVLGCWAWSAMTSAGNVVWSGLAVAAPWCVPPAISSELMCTTLLIAIGVFHWALLVFGRDRVTDRDNAHFDTLFVGLAGCILHPISLRLDPGAPWRTGAAFRFDASFAFTAAWLCWCGVVAVLAHAGRLRRVRSAQILLHGLSWGVALASMVRAGALAMRFQRSVPWMGLACISVWSFGTFLGLVEGRKLKDLLPSRGAPMWILPVVSMAGTTCVLAGLAALSIGLGRDVSGAVAALAVGAVAASFPTRADGAALASVMPLVAGVLASGGCVGPMLAVRFAVSASVVWASWALAADVLEEYGDDGRLRAARWSGVAAVAAAACGVLPVAAVLAVYGATALAVGPRQSERLPAERRAVVASATAGDGLGEARAPQLVTAVVAAVDGGLRSGIAVPSSAGGRGTVGLLTYARRVQAAKRGRRVVWSPGE</sequence>
<dbReference type="Pfam" id="PF08487">
    <property type="entry name" value="VIT"/>
    <property type="match status" value="1"/>
</dbReference>
<dbReference type="PANTHER" id="PTHR45737:SF5">
    <property type="entry name" value="POLY [ADP-RIBOSE] POLYMERASE-RELATED"/>
    <property type="match status" value="1"/>
</dbReference>
<feature type="domain" description="VIT" evidence="5">
    <location>
        <begin position="573"/>
        <end position="707"/>
    </location>
</feature>
<feature type="transmembrane region" description="Helical" evidence="3">
    <location>
        <begin position="1739"/>
        <end position="1764"/>
    </location>
</feature>
<keyword evidence="3" id="KW-0472">Membrane</keyword>
<protein>
    <submittedName>
        <fullName evidence="6">Uncharacterized protein</fullName>
    </submittedName>
</protein>
<evidence type="ECO:0000313" key="7">
    <source>
        <dbReference type="Proteomes" id="UP000054408"/>
    </source>
</evidence>
<keyword evidence="1" id="KW-0175">Coiled coil</keyword>
<feature type="compositionally biased region" description="Basic residues" evidence="2">
    <location>
        <begin position="1346"/>
        <end position="1357"/>
    </location>
</feature>
<keyword evidence="3" id="KW-0812">Transmembrane</keyword>
<feature type="compositionally biased region" description="Acidic residues" evidence="2">
    <location>
        <begin position="1375"/>
        <end position="1389"/>
    </location>
</feature>
<evidence type="ECO:0000256" key="2">
    <source>
        <dbReference type="SAM" id="MobiDB-lite"/>
    </source>
</evidence>
<dbReference type="RefSeq" id="XP_013758333.1">
    <property type="nucleotide sequence ID" value="XM_013902879.1"/>
</dbReference>
<dbReference type="PROSITE" id="PS51468">
    <property type="entry name" value="VIT"/>
    <property type="match status" value="1"/>
</dbReference>
<gene>
    <name evidence="6" type="ORF">AMSG_04661</name>
</gene>
<feature type="transmembrane region" description="Helical" evidence="3">
    <location>
        <begin position="1677"/>
        <end position="1699"/>
    </location>
</feature>
<dbReference type="PANTHER" id="PTHR45737">
    <property type="entry name" value="VON WILLEBRAND FACTOR A DOMAIN-CONTAINING PROTEIN 5A"/>
    <property type="match status" value="1"/>
</dbReference>
<evidence type="ECO:0000259" key="5">
    <source>
        <dbReference type="PROSITE" id="PS51468"/>
    </source>
</evidence>
<feature type="transmembrane region" description="Helical" evidence="3">
    <location>
        <begin position="1485"/>
        <end position="1512"/>
    </location>
</feature>
<organism evidence="6 7">
    <name type="scientific">Thecamonas trahens ATCC 50062</name>
    <dbReference type="NCBI Taxonomy" id="461836"/>
    <lineage>
        <taxon>Eukaryota</taxon>
        <taxon>Apusozoa</taxon>
        <taxon>Apusomonadida</taxon>
        <taxon>Apusomonadidae</taxon>
        <taxon>Thecamonas</taxon>
    </lineage>
</organism>
<keyword evidence="3" id="KW-1133">Transmembrane helix</keyword>
<feature type="transmembrane region" description="Helical" evidence="3">
    <location>
        <begin position="1770"/>
        <end position="1789"/>
    </location>
</feature>
<dbReference type="Gene3D" id="1.20.5.110">
    <property type="match status" value="1"/>
</dbReference>